<proteinExistence type="inferred from homology"/>
<evidence type="ECO:0000256" key="2">
    <source>
        <dbReference type="ARBA" id="ARBA00039630"/>
    </source>
</evidence>
<accession>A0A811YH63</accession>
<dbReference type="EMBL" id="CAJHUB010000673">
    <property type="protein sequence ID" value="CAD7674687.1"/>
    <property type="molecule type" value="Genomic_DNA"/>
</dbReference>
<feature type="region of interest" description="Disordered" evidence="3">
    <location>
        <begin position="174"/>
        <end position="198"/>
    </location>
</feature>
<evidence type="ECO:0000313" key="5">
    <source>
        <dbReference type="Proteomes" id="UP000645828"/>
    </source>
</evidence>
<name>A0A811YH63_NYCPR</name>
<dbReference type="PANTHER" id="PTHR31214">
    <property type="entry name" value="PROTEIN FAM221A-RELATED"/>
    <property type="match status" value="1"/>
</dbReference>
<feature type="region of interest" description="Disordered" evidence="3">
    <location>
        <begin position="1"/>
        <end position="43"/>
    </location>
</feature>
<evidence type="ECO:0000256" key="3">
    <source>
        <dbReference type="SAM" id="MobiDB-lite"/>
    </source>
</evidence>
<evidence type="ECO:0000313" key="4">
    <source>
        <dbReference type="EMBL" id="CAD7674687.1"/>
    </source>
</evidence>
<comment type="similarity">
    <text evidence="1">Belongs to the FAM221 family.</text>
</comment>
<gene>
    <name evidence="4" type="ORF">NYPRO_LOCUS7482</name>
</gene>
<protein>
    <recommendedName>
        <fullName evidence="2">Protein FAM221A</fullName>
    </recommendedName>
</protein>
<feature type="compositionally biased region" description="Polar residues" evidence="3">
    <location>
        <begin position="174"/>
        <end position="194"/>
    </location>
</feature>
<dbReference type="AlphaFoldDB" id="A0A811YH63"/>
<dbReference type="InterPro" id="IPR026755">
    <property type="entry name" value="Fam221a/b"/>
</dbReference>
<organism evidence="4 5">
    <name type="scientific">Nyctereutes procyonoides</name>
    <name type="common">Raccoon dog</name>
    <name type="synonym">Canis procyonoides</name>
    <dbReference type="NCBI Taxonomy" id="34880"/>
    <lineage>
        <taxon>Eukaryota</taxon>
        <taxon>Metazoa</taxon>
        <taxon>Chordata</taxon>
        <taxon>Craniata</taxon>
        <taxon>Vertebrata</taxon>
        <taxon>Euteleostomi</taxon>
        <taxon>Mammalia</taxon>
        <taxon>Eutheria</taxon>
        <taxon>Laurasiatheria</taxon>
        <taxon>Carnivora</taxon>
        <taxon>Caniformia</taxon>
        <taxon>Canidae</taxon>
        <taxon>Nyctereutes</taxon>
    </lineage>
</organism>
<comment type="caution">
    <text evidence="4">The sequence shown here is derived from an EMBL/GenBank/DDBJ whole genome shotgun (WGS) entry which is preliminary data.</text>
</comment>
<dbReference type="PANTHER" id="PTHR31214:SF2">
    <property type="entry name" value="PROTEIN FAM221A"/>
    <property type="match status" value="1"/>
</dbReference>
<keyword evidence="5" id="KW-1185">Reference proteome</keyword>
<sequence length="235" mass="25478">MLPRGDPGSSICRAGGRSRPRSPSRGHLPTGGESRAPDPIPKKKKNTHLLLMRLQNSLFVSWPSPTGMDCKLVGPETPRLPLQDLPLRPSEGMRPIRCRCKHFCSGFHSCFACACGQPAYAHDTVVEPKHERLAQGKPVGQDVPYDSGLGAPSIGLLDSPVTAMDHPFLTAFQASSRSSPGTLSDVGTSSQLSSIKRPVEDDTAFFERRYQERIKVEKVAKQKGKAPLPSSTKPS</sequence>
<dbReference type="Pfam" id="PF14753">
    <property type="entry name" value="FAM221"/>
    <property type="match status" value="2"/>
</dbReference>
<evidence type="ECO:0000256" key="1">
    <source>
        <dbReference type="ARBA" id="ARBA00011026"/>
    </source>
</evidence>
<dbReference type="Proteomes" id="UP000645828">
    <property type="component" value="Unassembled WGS sequence"/>
</dbReference>
<reference evidence="4" key="1">
    <citation type="submission" date="2020-12" db="EMBL/GenBank/DDBJ databases">
        <authorList>
            <consortium name="Molecular Ecology Group"/>
        </authorList>
    </citation>
    <scope>NUCLEOTIDE SEQUENCE</scope>
    <source>
        <strain evidence="4">TBG_1078</strain>
    </source>
</reference>